<dbReference type="Proteomes" id="UP000559027">
    <property type="component" value="Unassembled WGS sequence"/>
</dbReference>
<reference evidence="2 3" key="1">
    <citation type="journal article" date="2020" name="ISME J.">
        <title>Uncovering the hidden diversity of litter-decomposition mechanisms in mushroom-forming fungi.</title>
        <authorList>
            <person name="Floudas D."/>
            <person name="Bentzer J."/>
            <person name="Ahren D."/>
            <person name="Johansson T."/>
            <person name="Persson P."/>
            <person name="Tunlid A."/>
        </authorList>
    </citation>
    <scope>NUCLEOTIDE SEQUENCE [LARGE SCALE GENOMIC DNA]</scope>
    <source>
        <strain evidence="2 3">CBS 146.42</strain>
    </source>
</reference>
<keyword evidence="3" id="KW-1185">Reference proteome</keyword>
<evidence type="ECO:0000256" key="1">
    <source>
        <dbReference type="SAM" id="SignalP"/>
    </source>
</evidence>
<comment type="caution">
    <text evidence="2">The sequence shown here is derived from an EMBL/GenBank/DDBJ whole genome shotgun (WGS) entry which is preliminary data.</text>
</comment>
<evidence type="ECO:0000313" key="2">
    <source>
        <dbReference type="EMBL" id="KAF5348317.1"/>
    </source>
</evidence>
<dbReference type="EMBL" id="JAACJO010000020">
    <property type="protein sequence ID" value="KAF5348317.1"/>
    <property type="molecule type" value="Genomic_DNA"/>
</dbReference>
<sequence>MYLKQLLVIASYTAGILAASSVAQEVINGFSTLESTVDSLAQKIGASKTSLLSFSHTPGILTDSEVSGAMEPWMSFKTLLRCFIPTGSVSYEECEDMVASARRVGRVIGASIKAAADHKSAAYTLPFVGSVVPVTKLALLHFQRTTEDLGATFVSKQQRGA</sequence>
<accession>A0A8H5CUP3</accession>
<proteinExistence type="predicted"/>
<evidence type="ECO:0000313" key="3">
    <source>
        <dbReference type="Proteomes" id="UP000559027"/>
    </source>
</evidence>
<protein>
    <submittedName>
        <fullName evidence="2">Uncharacterized protein</fullName>
    </submittedName>
</protein>
<name>A0A8H5CUP3_9AGAR</name>
<dbReference type="AlphaFoldDB" id="A0A8H5CUP3"/>
<feature type="chain" id="PRO_5034333934" evidence="1">
    <location>
        <begin position="19"/>
        <end position="161"/>
    </location>
</feature>
<gene>
    <name evidence="2" type="ORF">D9756_010479</name>
</gene>
<keyword evidence="1" id="KW-0732">Signal</keyword>
<dbReference type="OrthoDB" id="10569842at2759"/>
<organism evidence="2 3">
    <name type="scientific">Leucocoprinus leucothites</name>
    <dbReference type="NCBI Taxonomy" id="201217"/>
    <lineage>
        <taxon>Eukaryota</taxon>
        <taxon>Fungi</taxon>
        <taxon>Dikarya</taxon>
        <taxon>Basidiomycota</taxon>
        <taxon>Agaricomycotina</taxon>
        <taxon>Agaricomycetes</taxon>
        <taxon>Agaricomycetidae</taxon>
        <taxon>Agaricales</taxon>
        <taxon>Agaricineae</taxon>
        <taxon>Agaricaceae</taxon>
        <taxon>Leucocoprinus</taxon>
    </lineage>
</organism>
<feature type="signal peptide" evidence="1">
    <location>
        <begin position="1"/>
        <end position="18"/>
    </location>
</feature>